<dbReference type="RefSeq" id="WP_153247561.1">
    <property type="nucleotide sequence ID" value="NZ_CP044205.1"/>
</dbReference>
<proteinExistence type="predicted"/>
<protein>
    <submittedName>
        <fullName evidence="1">DUF4150 domain-containing protein</fullName>
    </submittedName>
</protein>
<dbReference type="OrthoDB" id="272411at2"/>
<dbReference type="AlphaFoldDB" id="A0A5Q0BHH2"/>
<dbReference type="EMBL" id="CP044205">
    <property type="protein sequence ID" value="QFY41578.1"/>
    <property type="molecule type" value="Genomic_DNA"/>
</dbReference>
<name>A0A5Q0BHH2_9GAMM</name>
<dbReference type="KEGG" id="mmob:F6R98_02180"/>
<accession>A0A5Q0BHH2</accession>
<reference evidence="1 2" key="1">
    <citation type="submission" date="2019-09" db="EMBL/GenBank/DDBJ databases">
        <title>Ecophysiology of the spiral-shaped methanotroph Methylospira mobilis as revealed by the complete genome sequence.</title>
        <authorList>
            <person name="Oshkin I.Y."/>
            <person name="Dedysh S.N."/>
            <person name="Miroshnikov K."/>
            <person name="Danilova O.V."/>
            <person name="Hakobyan A."/>
            <person name="Liesack W."/>
        </authorList>
    </citation>
    <scope>NUCLEOTIDE SEQUENCE [LARGE SCALE GENOMIC DNA]</scope>
    <source>
        <strain evidence="1 2">Shm1</strain>
    </source>
</reference>
<organism evidence="1 2">
    <name type="scientific">Candidatus Methylospira mobilis</name>
    <dbReference type="NCBI Taxonomy" id="1808979"/>
    <lineage>
        <taxon>Bacteria</taxon>
        <taxon>Pseudomonadati</taxon>
        <taxon>Pseudomonadota</taxon>
        <taxon>Gammaproteobacteria</taxon>
        <taxon>Methylococcales</taxon>
        <taxon>Methylococcaceae</taxon>
        <taxon>Candidatus Methylospira</taxon>
    </lineage>
</organism>
<keyword evidence="2" id="KW-1185">Reference proteome</keyword>
<gene>
    <name evidence="1" type="ORF">F6R98_02180</name>
</gene>
<evidence type="ECO:0000313" key="2">
    <source>
        <dbReference type="Proteomes" id="UP000325755"/>
    </source>
</evidence>
<dbReference type="Pfam" id="PF13665">
    <property type="entry name" value="Tox-PAAR-like"/>
    <property type="match status" value="1"/>
</dbReference>
<dbReference type="Proteomes" id="UP000325755">
    <property type="component" value="Chromosome"/>
</dbReference>
<sequence length="135" mass="13891">MPGPLTSIAGGMNLGFPDVCLTMVGPAPAPIPYPNISMCTMCDPASTGDNMLLDFMPSVHLMSEPLMSQGDDAGVLLGVVSHLIMGPSEFMTGIPNVLIEGFPAQTLLSVTGQNGLAENCPGTTLTPTQLTVIGM</sequence>
<dbReference type="InParanoid" id="A0A5Q0BHH2"/>
<evidence type="ECO:0000313" key="1">
    <source>
        <dbReference type="EMBL" id="QFY41578.1"/>
    </source>
</evidence>